<evidence type="ECO:0000313" key="12">
    <source>
        <dbReference type="Proteomes" id="UP000297245"/>
    </source>
</evidence>
<keyword evidence="7" id="KW-0067">ATP-binding</keyword>
<organism evidence="11 12">
    <name type="scientific">Dendrothele bispora (strain CBS 962.96)</name>
    <dbReference type="NCBI Taxonomy" id="1314807"/>
    <lineage>
        <taxon>Eukaryota</taxon>
        <taxon>Fungi</taxon>
        <taxon>Dikarya</taxon>
        <taxon>Basidiomycota</taxon>
        <taxon>Agaricomycotina</taxon>
        <taxon>Agaricomycetes</taxon>
        <taxon>Agaricomycetidae</taxon>
        <taxon>Agaricales</taxon>
        <taxon>Agaricales incertae sedis</taxon>
        <taxon>Dendrothele</taxon>
    </lineage>
</organism>
<dbReference type="Gene3D" id="3.40.50.2020">
    <property type="match status" value="1"/>
</dbReference>
<evidence type="ECO:0000256" key="5">
    <source>
        <dbReference type="ARBA" id="ARBA00022741"/>
    </source>
</evidence>
<dbReference type="InterPro" id="IPR000836">
    <property type="entry name" value="PRTase_dom"/>
</dbReference>
<evidence type="ECO:0000256" key="2">
    <source>
        <dbReference type="ARBA" id="ARBA00006478"/>
    </source>
</evidence>
<sequence length="253" mass="27599">MVLVGHVKDKTAILVDSMADTWGTLCLAARHLAEAGVTKAYAIVTHGILSGNALENIELVIGSSQSTSTHSYTPLKVLGNGSFGTVWFCDWHGTLPPNTPLSPMQCGAGAHLDWARKHLIAVKCMKKKWEGSWDECQKLKELEARKGRPLTGGLVSSIFFQIASGLNHIHANGYFHRDMKPENVLVTTTGLFDYTTLSPVAPPNIPSEKVVVAIIKLANFGLARETKNKPLYTDKDVHGYTPGSHDHTPYPYP</sequence>
<dbReference type="GO" id="GO:0005737">
    <property type="term" value="C:cytoplasm"/>
    <property type="evidence" value="ECO:0007669"/>
    <property type="project" value="TreeGrafter"/>
</dbReference>
<dbReference type="Pfam" id="PF00069">
    <property type="entry name" value="Pkinase"/>
    <property type="match status" value="1"/>
</dbReference>
<dbReference type="CDD" id="cd06223">
    <property type="entry name" value="PRTases_typeI"/>
    <property type="match status" value="1"/>
</dbReference>
<dbReference type="InterPro" id="IPR029057">
    <property type="entry name" value="PRTase-like"/>
</dbReference>
<dbReference type="InterPro" id="IPR011009">
    <property type="entry name" value="Kinase-like_dom_sf"/>
</dbReference>
<feature type="region of interest" description="Disordered" evidence="9">
    <location>
        <begin position="232"/>
        <end position="253"/>
    </location>
</feature>
<evidence type="ECO:0000256" key="6">
    <source>
        <dbReference type="ARBA" id="ARBA00022777"/>
    </source>
</evidence>
<proteinExistence type="inferred from homology"/>
<keyword evidence="4" id="KW-0808">Transferase</keyword>
<dbReference type="SUPFAM" id="SSF56112">
    <property type="entry name" value="Protein kinase-like (PK-like)"/>
    <property type="match status" value="1"/>
</dbReference>
<dbReference type="SUPFAM" id="SSF53271">
    <property type="entry name" value="PRTase-like"/>
    <property type="match status" value="1"/>
</dbReference>
<evidence type="ECO:0000256" key="1">
    <source>
        <dbReference type="ARBA" id="ARBA00004996"/>
    </source>
</evidence>
<keyword evidence="6 11" id="KW-0418">Kinase</keyword>
<dbReference type="GO" id="GO:0004749">
    <property type="term" value="F:ribose phosphate diphosphokinase activity"/>
    <property type="evidence" value="ECO:0007669"/>
    <property type="project" value="UniProtKB-EC"/>
</dbReference>
<feature type="domain" description="Protein kinase" evidence="10">
    <location>
        <begin position="1"/>
        <end position="253"/>
    </location>
</feature>
<dbReference type="GO" id="GO:0006164">
    <property type="term" value="P:purine nucleotide biosynthetic process"/>
    <property type="evidence" value="ECO:0007669"/>
    <property type="project" value="TreeGrafter"/>
</dbReference>
<evidence type="ECO:0000313" key="11">
    <source>
        <dbReference type="EMBL" id="THU97073.1"/>
    </source>
</evidence>
<comment type="similarity">
    <text evidence="2">Belongs to the ribose-phosphate pyrophosphokinase family.</text>
</comment>
<keyword evidence="5" id="KW-0547">Nucleotide-binding</keyword>
<dbReference type="GO" id="GO:0006015">
    <property type="term" value="P:5-phosphoribose 1-diphosphate biosynthetic process"/>
    <property type="evidence" value="ECO:0007669"/>
    <property type="project" value="TreeGrafter"/>
</dbReference>
<comment type="pathway">
    <text evidence="1">Metabolic intermediate biosynthesis; 5-phospho-alpha-D-ribose 1-diphosphate biosynthesis; 5-phospho-alpha-D-ribose 1-diphosphate from D-ribose 5-phosphate (route I): step 1/1.</text>
</comment>
<dbReference type="GO" id="GO:0002189">
    <property type="term" value="C:ribose phosphate diphosphokinase complex"/>
    <property type="evidence" value="ECO:0007669"/>
    <property type="project" value="TreeGrafter"/>
</dbReference>
<dbReference type="GO" id="GO:0004672">
    <property type="term" value="F:protein kinase activity"/>
    <property type="evidence" value="ECO:0007669"/>
    <property type="project" value="InterPro"/>
</dbReference>
<accession>A0A4S8M5R0</accession>
<dbReference type="Gene3D" id="1.10.510.10">
    <property type="entry name" value="Transferase(Phosphotransferase) domain 1"/>
    <property type="match status" value="1"/>
</dbReference>
<dbReference type="InterPro" id="IPR008271">
    <property type="entry name" value="Ser/Thr_kinase_AS"/>
</dbReference>
<dbReference type="OrthoDB" id="2158884at2759"/>
<dbReference type="Pfam" id="PF14572">
    <property type="entry name" value="Pribosyl_synth"/>
    <property type="match status" value="1"/>
</dbReference>
<reference evidence="11 12" key="1">
    <citation type="journal article" date="2019" name="Nat. Ecol. Evol.">
        <title>Megaphylogeny resolves global patterns of mushroom evolution.</title>
        <authorList>
            <person name="Varga T."/>
            <person name="Krizsan K."/>
            <person name="Foldi C."/>
            <person name="Dima B."/>
            <person name="Sanchez-Garcia M."/>
            <person name="Sanchez-Ramirez S."/>
            <person name="Szollosi G.J."/>
            <person name="Szarkandi J.G."/>
            <person name="Papp V."/>
            <person name="Albert L."/>
            <person name="Andreopoulos W."/>
            <person name="Angelini C."/>
            <person name="Antonin V."/>
            <person name="Barry K.W."/>
            <person name="Bougher N.L."/>
            <person name="Buchanan P."/>
            <person name="Buyck B."/>
            <person name="Bense V."/>
            <person name="Catcheside P."/>
            <person name="Chovatia M."/>
            <person name="Cooper J."/>
            <person name="Damon W."/>
            <person name="Desjardin D."/>
            <person name="Finy P."/>
            <person name="Geml J."/>
            <person name="Haridas S."/>
            <person name="Hughes K."/>
            <person name="Justo A."/>
            <person name="Karasinski D."/>
            <person name="Kautmanova I."/>
            <person name="Kiss B."/>
            <person name="Kocsube S."/>
            <person name="Kotiranta H."/>
            <person name="LaButti K.M."/>
            <person name="Lechner B.E."/>
            <person name="Liimatainen K."/>
            <person name="Lipzen A."/>
            <person name="Lukacs Z."/>
            <person name="Mihaltcheva S."/>
            <person name="Morgado L.N."/>
            <person name="Niskanen T."/>
            <person name="Noordeloos M.E."/>
            <person name="Ohm R.A."/>
            <person name="Ortiz-Santana B."/>
            <person name="Ovrebo C."/>
            <person name="Racz N."/>
            <person name="Riley R."/>
            <person name="Savchenko A."/>
            <person name="Shiryaev A."/>
            <person name="Soop K."/>
            <person name="Spirin V."/>
            <person name="Szebenyi C."/>
            <person name="Tomsovsky M."/>
            <person name="Tulloss R.E."/>
            <person name="Uehling J."/>
            <person name="Grigoriev I.V."/>
            <person name="Vagvolgyi C."/>
            <person name="Papp T."/>
            <person name="Martin F.M."/>
            <person name="Miettinen O."/>
            <person name="Hibbett D.S."/>
            <person name="Nagy L.G."/>
        </authorList>
    </citation>
    <scope>NUCLEOTIDE SEQUENCE [LARGE SCALE GENOMIC DNA]</scope>
    <source>
        <strain evidence="11 12">CBS 962.96</strain>
    </source>
</reference>
<dbReference type="PROSITE" id="PS50011">
    <property type="entry name" value="PROTEIN_KINASE_DOM"/>
    <property type="match status" value="1"/>
</dbReference>
<dbReference type="PANTHER" id="PTHR10210">
    <property type="entry name" value="RIBOSE-PHOSPHATE DIPHOSPHOKINASE FAMILY MEMBER"/>
    <property type="match status" value="1"/>
</dbReference>
<name>A0A4S8M5R0_DENBC</name>
<keyword evidence="12" id="KW-1185">Reference proteome</keyword>
<dbReference type="PROSITE" id="PS00108">
    <property type="entry name" value="PROTEIN_KINASE_ST"/>
    <property type="match status" value="1"/>
</dbReference>
<evidence type="ECO:0000256" key="9">
    <source>
        <dbReference type="SAM" id="MobiDB-lite"/>
    </source>
</evidence>
<protein>
    <recommendedName>
        <fullName evidence="3">ribose-phosphate diphosphokinase</fullName>
        <ecNumber evidence="3">2.7.6.1</ecNumber>
    </recommendedName>
</protein>
<dbReference type="InterPro" id="IPR005946">
    <property type="entry name" value="Rib-P_diPkinase"/>
</dbReference>
<comment type="catalytic activity">
    <reaction evidence="8">
        <text>D-ribose 5-phosphate + ATP = 5-phospho-alpha-D-ribose 1-diphosphate + AMP + H(+)</text>
        <dbReference type="Rhea" id="RHEA:15609"/>
        <dbReference type="ChEBI" id="CHEBI:15378"/>
        <dbReference type="ChEBI" id="CHEBI:30616"/>
        <dbReference type="ChEBI" id="CHEBI:58017"/>
        <dbReference type="ChEBI" id="CHEBI:78346"/>
        <dbReference type="ChEBI" id="CHEBI:456215"/>
        <dbReference type="EC" id="2.7.6.1"/>
    </reaction>
</comment>
<dbReference type="Proteomes" id="UP000297245">
    <property type="component" value="Unassembled WGS sequence"/>
</dbReference>
<dbReference type="InterPro" id="IPR000719">
    <property type="entry name" value="Prot_kinase_dom"/>
</dbReference>
<dbReference type="GO" id="GO:0000287">
    <property type="term" value="F:magnesium ion binding"/>
    <property type="evidence" value="ECO:0007669"/>
    <property type="project" value="InterPro"/>
</dbReference>
<dbReference type="AlphaFoldDB" id="A0A4S8M5R0"/>
<dbReference type="PANTHER" id="PTHR10210:SF32">
    <property type="entry name" value="RIBOSE-PHOSPHATE PYROPHOSPHOKINASE 2"/>
    <property type="match status" value="1"/>
</dbReference>
<evidence type="ECO:0000256" key="7">
    <source>
        <dbReference type="ARBA" id="ARBA00022840"/>
    </source>
</evidence>
<evidence type="ECO:0000256" key="4">
    <source>
        <dbReference type="ARBA" id="ARBA00022679"/>
    </source>
</evidence>
<dbReference type="GO" id="GO:0005524">
    <property type="term" value="F:ATP binding"/>
    <property type="evidence" value="ECO:0007669"/>
    <property type="project" value="UniProtKB-KW"/>
</dbReference>
<evidence type="ECO:0000256" key="3">
    <source>
        <dbReference type="ARBA" id="ARBA00013247"/>
    </source>
</evidence>
<dbReference type="EMBL" id="ML179163">
    <property type="protein sequence ID" value="THU97073.1"/>
    <property type="molecule type" value="Genomic_DNA"/>
</dbReference>
<dbReference type="EC" id="2.7.6.1" evidence="3"/>
<evidence type="ECO:0000259" key="10">
    <source>
        <dbReference type="PROSITE" id="PS50011"/>
    </source>
</evidence>
<evidence type="ECO:0000256" key="8">
    <source>
        <dbReference type="ARBA" id="ARBA00049535"/>
    </source>
</evidence>
<dbReference type="SMART" id="SM00220">
    <property type="entry name" value="S_TKc"/>
    <property type="match status" value="1"/>
</dbReference>
<gene>
    <name evidence="11" type="ORF">K435DRAFT_857975</name>
</gene>